<dbReference type="Gene3D" id="3.40.47.10">
    <property type="match status" value="1"/>
</dbReference>
<dbReference type="InterPro" id="IPR016039">
    <property type="entry name" value="Thiolase-like"/>
</dbReference>
<evidence type="ECO:0000256" key="2">
    <source>
        <dbReference type="ARBA" id="ARBA00023315"/>
    </source>
</evidence>
<keyword evidence="1" id="KW-0808">Transferase</keyword>
<organism evidence="5 6">
    <name type="scientific">Caulobacter hibisci</name>
    <dbReference type="NCBI Taxonomy" id="2035993"/>
    <lineage>
        <taxon>Bacteria</taxon>
        <taxon>Pseudomonadati</taxon>
        <taxon>Pseudomonadota</taxon>
        <taxon>Alphaproteobacteria</taxon>
        <taxon>Caulobacterales</taxon>
        <taxon>Caulobacteraceae</taxon>
        <taxon>Caulobacter</taxon>
    </lineage>
</organism>
<keyword evidence="6" id="KW-1185">Reference proteome</keyword>
<keyword evidence="2" id="KW-0012">Acyltransferase</keyword>
<evidence type="ECO:0000256" key="1">
    <source>
        <dbReference type="ARBA" id="ARBA00022679"/>
    </source>
</evidence>
<dbReference type="InterPro" id="IPR013751">
    <property type="entry name" value="ACP_syn_III_N"/>
</dbReference>
<dbReference type="PANTHER" id="PTHR34069:SF2">
    <property type="entry name" value="BETA-KETOACYL-[ACYL-CARRIER-PROTEIN] SYNTHASE III"/>
    <property type="match status" value="1"/>
</dbReference>
<gene>
    <name evidence="5" type="ORF">I4Q42_14910</name>
</gene>
<reference evidence="5 6" key="1">
    <citation type="submission" date="2020-11" db="EMBL/GenBank/DDBJ databases">
        <title>genome sequence of strain KACC 18849.</title>
        <authorList>
            <person name="Gao J."/>
            <person name="Zhang X."/>
        </authorList>
    </citation>
    <scope>NUCLEOTIDE SEQUENCE [LARGE SCALE GENOMIC DNA]</scope>
    <source>
        <strain evidence="5 6">KACC 18849</strain>
    </source>
</reference>
<feature type="domain" description="Beta-ketoacyl-[acyl-carrier-protein] synthase III C-terminal" evidence="3">
    <location>
        <begin position="235"/>
        <end position="321"/>
    </location>
</feature>
<dbReference type="SUPFAM" id="SSF53901">
    <property type="entry name" value="Thiolase-like"/>
    <property type="match status" value="1"/>
</dbReference>
<dbReference type="CDD" id="cd00830">
    <property type="entry name" value="KAS_III"/>
    <property type="match status" value="1"/>
</dbReference>
<dbReference type="EMBL" id="JADWOX010000010">
    <property type="protein sequence ID" value="MBI1684962.1"/>
    <property type="molecule type" value="Genomic_DNA"/>
</dbReference>
<dbReference type="NCBIfam" id="NF006829">
    <property type="entry name" value="PRK09352.1"/>
    <property type="match status" value="1"/>
</dbReference>
<dbReference type="Pfam" id="PF08545">
    <property type="entry name" value="ACP_syn_III"/>
    <property type="match status" value="1"/>
</dbReference>
<feature type="domain" description="Beta-ketoacyl-[acyl-carrier-protein] synthase III N-terminal" evidence="4">
    <location>
        <begin position="109"/>
        <end position="188"/>
    </location>
</feature>
<accession>A0ABS0SZA3</accession>
<comment type="caution">
    <text evidence="5">The sequence shown here is derived from an EMBL/GenBank/DDBJ whole genome shotgun (WGS) entry which is preliminary data.</text>
</comment>
<evidence type="ECO:0000313" key="6">
    <source>
        <dbReference type="Proteomes" id="UP000639859"/>
    </source>
</evidence>
<dbReference type="Pfam" id="PF08541">
    <property type="entry name" value="ACP_syn_III_C"/>
    <property type="match status" value="1"/>
</dbReference>
<proteinExistence type="predicted"/>
<evidence type="ECO:0000259" key="4">
    <source>
        <dbReference type="Pfam" id="PF08545"/>
    </source>
</evidence>
<evidence type="ECO:0000313" key="5">
    <source>
        <dbReference type="EMBL" id="MBI1684962.1"/>
    </source>
</evidence>
<dbReference type="RefSeq" id="WP_198576877.1">
    <property type="nucleotide sequence ID" value="NZ_JADWOX010000010.1"/>
</dbReference>
<dbReference type="PANTHER" id="PTHR34069">
    <property type="entry name" value="3-OXOACYL-[ACYL-CARRIER-PROTEIN] SYNTHASE 3"/>
    <property type="match status" value="1"/>
</dbReference>
<dbReference type="InterPro" id="IPR013747">
    <property type="entry name" value="ACP_syn_III_C"/>
</dbReference>
<sequence length="323" mass="33994">MLTARIKAIAGHLPEGRLTNDALAARFPDWSADKILDKTGIAERRIAADGETSLDLAEGAAKALLAQEGLNPGEIDFLLLCTQTPDYVLPTSACLLQARLGLPTSAGALDFNLGCSGFVYGLSLAKALIESGQAKRVLLVTADTYSKLLAPDDQGVRTLFGDGAAATLVEAVEAQAPLIDPVVFGTDGLGGERLIVKRGGFREPSAGADMVLEMDGPGVMAFTLGHVPKAIEQLLARTGRTMDEHDLFVFHQANGFILDRLRKKLAIPPERFVIDMREVGNTVSSTIPLALAPLLSQGAGAPRRVMLVGFGVGLSWAAASVVI</sequence>
<evidence type="ECO:0000259" key="3">
    <source>
        <dbReference type="Pfam" id="PF08541"/>
    </source>
</evidence>
<protein>
    <submittedName>
        <fullName evidence="5">Ketoacyl-ACP synthase III</fullName>
    </submittedName>
</protein>
<name>A0ABS0SZA3_9CAUL</name>
<dbReference type="Proteomes" id="UP000639859">
    <property type="component" value="Unassembled WGS sequence"/>
</dbReference>